<dbReference type="InterPro" id="IPR005467">
    <property type="entry name" value="His_kinase_dom"/>
</dbReference>
<dbReference type="FunFam" id="3.30.450.20:FF:000104">
    <property type="entry name" value="Sensor histidine kinase/response regulator"/>
    <property type="match status" value="1"/>
</dbReference>
<feature type="compositionally biased region" description="Polar residues" evidence="7">
    <location>
        <begin position="897"/>
        <end position="908"/>
    </location>
</feature>
<dbReference type="OrthoDB" id="303614at2759"/>
<comment type="catalytic activity">
    <reaction evidence="1">
        <text>ATP + protein L-histidine = ADP + protein N-phospho-L-histidine.</text>
        <dbReference type="EC" id="2.7.13.3"/>
    </reaction>
</comment>
<dbReference type="InterPro" id="IPR011006">
    <property type="entry name" value="CheY-like_superfamily"/>
</dbReference>
<dbReference type="InterPro" id="IPR004358">
    <property type="entry name" value="Sig_transdc_His_kin-like_C"/>
</dbReference>
<feature type="compositionally biased region" description="Pro residues" evidence="7">
    <location>
        <begin position="12"/>
        <end position="30"/>
    </location>
</feature>
<dbReference type="InterPro" id="IPR003594">
    <property type="entry name" value="HATPase_dom"/>
</dbReference>
<keyword evidence="4" id="KW-0808">Transferase</keyword>
<dbReference type="SUPFAM" id="SSF52172">
    <property type="entry name" value="CheY-like"/>
    <property type="match status" value="1"/>
</dbReference>
<feature type="modified residue" description="4-aspartylphosphate" evidence="6">
    <location>
        <position position="1866"/>
    </location>
</feature>
<feature type="compositionally biased region" description="Polar residues" evidence="7">
    <location>
        <begin position="424"/>
        <end position="445"/>
    </location>
</feature>
<feature type="compositionally biased region" description="Basic and acidic residues" evidence="7">
    <location>
        <begin position="371"/>
        <end position="384"/>
    </location>
</feature>
<dbReference type="CDD" id="cd16922">
    <property type="entry name" value="HATPase_EvgS-ArcB-TorS-like"/>
    <property type="match status" value="1"/>
</dbReference>
<feature type="region of interest" description="Disordered" evidence="7">
    <location>
        <begin position="353"/>
        <end position="390"/>
    </location>
</feature>
<protein>
    <recommendedName>
        <fullName evidence="2">histidine kinase</fullName>
        <ecNumber evidence="2">2.7.13.3</ecNumber>
    </recommendedName>
</protein>
<dbReference type="PROSITE" id="PS50113">
    <property type="entry name" value="PAC"/>
    <property type="match status" value="2"/>
</dbReference>
<feature type="compositionally biased region" description="Polar residues" evidence="7">
    <location>
        <begin position="848"/>
        <end position="859"/>
    </location>
</feature>
<sequence length="1957" mass="216535">MGEVHSMRTTPLPSPAEAPSPVAAPHPHPPQSTSDLVSSRNDGCTVDGNVTIEDNRWKANSQSPSVLDEQTANPFGTSLSAKENTASGTGYQEDQGRSSQTLKELRRQMEELLVYQQMQQSQNQISSGLRETTSSQADTVSSSYESSRKRRISDVSSPRVAPFPTEAMPSASYSDSTGSGGTIRATDSTHDNLPGQTPSYPFPRMQQQQQQQQQQRKAPPRSMQDPASNHNLFKLTLPAEKLKVHRMSSQATDERQPTAMKTPASHNVFLPPQHKTVAEDPSYPTPSLYDLTLQINADPGLDAWWANVVHILQEHYGAERASLAVPGDATDLENVPWGQKAVFDRIAGYERDTFQNQQSHTETTATNNISIKEDGSPESRKEGSSTENFANGSGAVKLLKRPSLLSRHSFAGFGKERKLSTWQDSDISQQVQKAKNGNKRVQISDENPADAGTTQKPASPLPYQEQTMSFTQPFDPISSSEYCHRQIVFPTSRPLEVETDPLIKRTGVVKLFGRTGPVVLTREYSENAAAKQSQGDIQTPEDVVQVTPTAEPVRPSKQEPTARSRSVSNPATSGFHAPKAQLMQFYDEYEQVPPSPWSQSPAPSPAPRTHAEQNPFFLSHTVDEGAFAKHPPHHDYSNLNPLEAIGVDLAKSVVHIPLLHAGRSKPTSPSTLRFPVAVISILSPIIPYPANLRQSLAYLIPHLTTSFCLAQHYSQLERQFTSRLEAPRYGHLLGLGGTFSDESSELELVAGLSGHVNYSIADDGSLSARASLSSPEERSNSTKLSPSGIGTPGLDLSSIGVGVPAVPGESPGLATKVGNDAVDSYFNVQQLKGLRDALTHHRNRLSKPRQNATASTPTSPGRLLGKIPTDEDVTTTQEQSAVQTSPSQELRAPPVISPTQSSSRHPSANSFYAQLPRELPRPFTDTVAQLMLNSVPLHIFLAKPQSGEVIWTNSKFDAYRRSQPQEQKLRDPWQNIHNSERDHVSQEWANALRTGSQFTERVRVKRFNDETAYRWFIFRANPLLSSTGEVLYWIGSFLDIHEQHIAELKAAQEREKFAIDAKYRAFSNSIPQIVFEATEYRGLIFVNEQWHLYTGQKLEEALNFGFAKHLHPDDLEKCGVLSVYLAESQKESTVAGSDATVSEATRINMALQERHLASGVTPALEELVRRGVASVQKDENGRVFYSTEIRLRSKGGDFRWHLVRLVRVETSSFGSGEASWYGTCTDINDRKNLERELNKAMQQLNNQMESKTKFFSNMSHEIRTPLNGILGTIPFILDTQLDTDQRRMLDTIQNSSTNLRELVDNILDVSRVEAGKMSLVNSWFHVRSVIEDVIDTVSSRAIDKGLEMNYLMDVDVPPMVIGDRFRIRQVLINLVGNAVKFTSQGEIHIRCSISHDPATLSKETQLLLNFDVVDTGKGFSARDAERLMQRFSQLGQNGSQQHAGSGLGLFLSKQLVEMHGGRLTPSSKEGQGAKFSFYVKVDAPPPPSPDEPRLVRQSSSMSDGLGMQAKPGSLQKLLFSSRDSLDSKGPDTSDISSVLDSPLSQPPSSSDPSARFGFNSLSERSSVSSALPTPELHAVDPLTKADSTKPALNYVDTQVRPNTMSSSSSDTIRPVARPTSSMSQEPSVPTTSVAAEAASDAPPSQGPYSILILCPLDNTRKAIKQHIEQVVPHEIPFSITSLPDVEDWKDSMNDDSSAKVTHLVLNLPTVEDVQDVIQYVSDCDPASAPELVIISDLYQKRQINSKIKELSASGRCVYTVPKPVKPSAFSAIFDPDNRRDLSKDRNQDMAREINNNFKTMSKMVKEVIGNKGYRILLVEDDETNRMVMLKYLDKIKVMAETASNGQECTEMVFSKEPGYYSLIICDIQMPVKNGYETCRDVRSWELKNHYPQIPIMALSANAMTDQIEDAARAGFNDYVTKPIKHNELGKMMMGLLDPSRPLLLLRERLKRDNHREE</sequence>
<keyword evidence="3 6" id="KW-0597">Phosphoprotein</keyword>
<evidence type="ECO:0000259" key="10">
    <source>
        <dbReference type="PROSITE" id="PS50113"/>
    </source>
</evidence>
<feature type="region of interest" description="Disordered" evidence="7">
    <location>
        <begin position="769"/>
        <end position="791"/>
    </location>
</feature>
<feature type="region of interest" description="Disordered" evidence="7">
    <location>
        <begin position="1479"/>
        <end position="1557"/>
    </location>
</feature>
<feature type="compositionally biased region" description="Low complexity" evidence="7">
    <location>
        <begin position="206"/>
        <end position="215"/>
    </location>
</feature>
<dbReference type="FunFam" id="1.10.287.130:FF:000024">
    <property type="entry name" value="Sensor histidine kinase/response regulator"/>
    <property type="match status" value="1"/>
</dbReference>
<feature type="compositionally biased region" description="Polar residues" evidence="7">
    <location>
        <begin position="1618"/>
        <end position="1633"/>
    </location>
</feature>
<feature type="compositionally biased region" description="Low complexity" evidence="7">
    <location>
        <begin position="1536"/>
        <end position="1553"/>
    </location>
</feature>
<dbReference type="SUPFAM" id="SSF55785">
    <property type="entry name" value="PYP-like sensor domain (PAS domain)"/>
    <property type="match status" value="2"/>
</dbReference>
<feature type="region of interest" description="Disordered" evidence="7">
    <location>
        <begin position="1"/>
        <end position="105"/>
    </location>
</feature>
<evidence type="ECO:0000256" key="3">
    <source>
        <dbReference type="ARBA" id="ARBA00022553"/>
    </source>
</evidence>
<dbReference type="CDD" id="cd00130">
    <property type="entry name" value="PAS"/>
    <property type="match status" value="1"/>
</dbReference>
<dbReference type="InterPro" id="IPR001610">
    <property type="entry name" value="PAC"/>
</dbReference>
<dbReference type="SUPFAM" id="SSF55874">
    <property type="entry name" value="ATPase domain of HSP90 chaperone/DNA topoisomerase II/histidine kinase"/>
    <property type="match status" value="1"/>
</dbReference>
<dbReference type="EMBL" id="ML735310">
    <property type="protein sequence ID" value="KAE8386488.1"/>
    <property type="molecule type" value="Genomic_DNA"/>
</dbReference>
<dbReference type="PANTHER" id="PTHR43047">
    <property type="entry name" value="TWO-COMPONENT HISTIDINE PROTEIN KINASE"/>
    <property type="match status" value="1"/>
</dbReference>
<dbReference type="FunFam" id="3.30.565.10:FF:000010">
    <property type="entry name" value="Sensor histidine kinase RcsC"/>
    <property type="match status" value="1"/>
</dbReference>
<dbReference type="Gene3D" id="3.30.450.20">
    <property type="entry name" value="PAS domain"/>
    <property type="match status" value="2"/>
</dbReference>
<feature type="compositionally biased region" description="Polar residues" evidence="7">
    <location>
        <begin position="31"/>
        <end position="42"/>
    </location>
</feature>
<dbReference type="Gene3D" id="3.40.50.2300">
    <property type="match status" value="1"/>
</dbReference>
<evidence type="ECO:0000256" key="1">
    <source>
        <dbReference type="ARBA" id="ARBA00000085"/>
    </source>
</evidence>
<feature type="compositionally biased region" description="Polar residues" evidence="7">
    <location>
        <begin position="129"/>
        <end position="145"/>
    </location>
</feature>
<evidence type="ECO:0000259" key="9">
    <source>
        <dbReference type="PROSITE" id="PS50110"/>
    </source>
</evidence>
<keyword evidence="5" id="KW-0418">Kinase</keyword>
<feature type="compositionally biased region" description="Polar residues" evidence="7">
    <location>
        <begin position="874"/>
        <end position="888"/>
    </location>
</feature>
<feature type="domain" description="Histidine kinase" evidence="8">
    <location>
        <begin position="1257"/>
        <end position="1483"/>
    </location>
</feature>
<feature type="region of interest" description="Disordered" evidence="7">
    <location>
        <begin position="424"/>
        <end position="461"/>
    </location>
</feature>
<proteinExistence type="predicted"/>
<reference evidence="11" key="1">
    <citation type="submission" date="2019-04" db="EMBL/GenBank/DDBJ databases">
        <title>Friends and foes A comparative genomics studyof 23 Aspergillus species from section Flavi.</title>
        <authorList>
            <consortium name="DOE Joint Genome Institute"/>
            <person name="Kjaerbolling I."/>
            <person name="Vesth T."/>
            <person name="Frisvad J.C."/>
            <person name="Nybo J.L."/>
            <person name="Theobald S."/>
            <person name="Kildgaard S."/>
            <person name="Isbrandt T."/>
            <person name="Kuo A."/>
            <person name="Sato A."/>
            <person name="Lyhne E.K."/>
            <person name="Kogle M.E."/>
            <person name="Wiebenga A."/>
            <person name="Kun R.S."/>
            <person name="Lubbers R.J."/>
            <person name="Makela M.R."/>
            <person name="Barry K."/>
            <person name="Chovatia M."/>
            <person name="Clum A."/>
            <person name="Daum C."/>
            <person name="Haridas S."/>
            <person name="He G."/>
            <person name="LaButti K."/>
            <person name="Lipzen A."/>
            <person name="Mondo S."/>
            <person name="Riley R."/>
            <person name="Salamov A."/>
            <person name="Simmons B.A."/>
            <person name="Magnuson J.K."/>
            <person name="Henrissat B."/>
            <person name="Mortensen U.H."/>
            <person name="Larsen T.O."/>
            <person name="Devries R.P."/>
            <person name="Grigoriev I.V."/>
            <person name="Machida M."/>
            <person name="Baker S.E."/>
            <person name="Andersen M.R."/>
        </authorList>
    </citation>
    <scope>NUCLEOTIDE SEQUENCE [LARGE SCALE GENOMIC DNA]</scope>
    <source>
        <strain evidence="11">IBT 14317</strain>
    </source>
</reference>
<feature type="region of interest" description="Disordered" evidence="7">
    <location>
        <begin position="117"/>
        <end position="228"/>
    </location>
</feature>
<feature type="region of interest" description="Disordered" evidence="7">
    <location>
        <begin position="591"/>
        <end position="611"/>
    </location>
</feature>
<feature type="compositionally biased region" description="Low complexity" evidence="7">
    <location>
        <begin position="117"/>
        <end position="127"/>
    </location>
</feature>
<feature type="region of interest" description="Disordered" evidence="7">
    <location>
        <begin position="249"/>
        <end position="268"/>
    </location>
</feature>
<accession>A0A5N7BY16</accession>
<gene>
    <name evidence="11" type="ORF">BDV23DRAFT_141025</name>
</gene>
<dbReference type="SMART" id="SM00388">
    <property type="entry name" value="HisKA"/>
    <property type="match status" value="1"/>
</dbReference>
<feature type="region of interest" description="Disordered" evidence="7">
    <location>
        <begin position="1600"/>
        <end position="1644"/>
    </location>
</feature>
<dbReference type="FunFam" id="3.40.50.2300:FF:000158">
    <property type="entry name" value="Sensor histidine kinase/response regulator"/>
    <property type="match status" value="1"/>
</dbReference>
<feature type="domain" description="PAC" evidence="10">
    <location>
        <begin position="1185"/>
        <end position="1239"/>
    </location>
</feature>
<evidence type="ECO:0000256" key="7">
    <source>
        <dbReference type="SAM" id="MobiDB-lite"/>
    </source>
</evidence>
<dbReference type="GO" id="GO:0000155">
    <property type="term" value="F:phosphorelay sensor kinase activity"/>
    <property type="evidence" value="ECO:0007669"/>
    <property type="project" value="InterPro"/>
</dbReference>
<feature type="compositionally biased region" description="Polar residues" evidence="7">
    <location>
        <begin position="563"/>
        <end position="572"/>
    </location>
</feature>
<dbReference type="InterPro" id="IPR003661">
    <property type="entry name" value="HisK_dim/P_dom"/>
</dbReference>
<feature type="region of interest" description="Disordered" evidence="7">
    <location>
        <begin position="842"/>
        <end position="908"/>
    </location>
</feature>
<dbReference type="PROSITE" id="PS50109">
    <property type="entry name" value="HIS_KIN"/>
    <property type="match status" value="1"/>
</dbReference>
<dbReference type="EC" id="2.7.13.3" evidence="2"/>
<dbReference type="InterPro" id="IPR000700">
    <property type="entry name" value="PAS-assoc_C"/>
</dbReference>
<dbReference type="InterPro" id="IPR000014">
    <property type="entry name" value="PAS"/>
</dbReference>
<dbReference type="InterPro" id="IPR035965">
    <property type="entry name" value="PAS-like_dom_sf"/>
</dbReference>
<dbReference type="SUPFAM" id="SSF47384">
    <property type="entry name" value="Homodimeric domain of signal transducing histidine kinase"/>
    <property type="match status" value="1"/>
</dbReference>
<dbReference type="InterPro" id="IPR036097">
    <property type="entry name" value="HisK_dim/P_sf"/>
</dbReference>
<evidence type="ECO:0000256" key="2">
    <source>
        <dbReference type="ARBA" id="ARBA00012438"/>
    </source>
</evidence>
<dbReference type="Gene3D" id="3.30.565.10">
    <property type="entry name" value="Histidine kinase-like ATPase, C-terminal domain"/>
    <property type="match status" value="1"/>
</dbReference>
<feature type="region of interest" description="Disordered" evidence="7">
    <location>
        <begin position="546"/>
        <end position="575"/>
    </location>
</feature>
<dbReference type="CDD" id="cd00082">
    <property type="entry name" value="HisKA"/>
    <property type="match status" value="1"/>
</dbReference>
<dbReference type="Pfam" id="PF02518">
    <property type="entry name" value="HATPase_c"/>
    <property type="match status" value="1"/>
</dbReference>
<dbReference type="GO" id="GO:0009927">
    <property type="term" value="F:histidine phosphotransfer kinase activity"/>
    <property type="evidence" value="ECO:0007669"/>
    <property type="project" value="TreeGrafter"/>
</dbReference>
<dbReference type="SMART" id="SM00086">
    <property type="entry name" value="PAC"/>
    <property type="match status" value="2"/>
</dbReference>
<evidence type="ECO:0000313" key="11">
    <source>
        <dbReference type="EMBL" id="KAE8386488.1"/>
    </source>
</evidence>
<dbReference type="InterPro" id="IPR001789">
    <property type="entry name" value="Sig_transdc_resp-reg_receiver"/>
</dbReference>
<dbReference type="SMART" id="SM00387">
    <property type="entry name" value="HATPase_c"/>
    <property type="match status" value="1"/>
</dbReference>
<dbReference type="CDD" id="cd17546">
    <property type="entry name" value="REC_hyHK_CKI1_RcsC-like"/>
    <property type="match status" value="1"/>
</dbReference>
<dbReference type="InterPro" id="IPR013656">
    <property type="entry name" value="PAS_4"/>
</dbReference>
<evidence type="ECO:0000256" key="6">
    <source>
        <dbReference type="PROSITE-ProRule" id="PRU00169"/>
    </source>
</evidence>
<dbReference type="InterPro" id="IPR036890">
    <property type="entry name" value="HATPase_C_sf"/>
</dbReference>
<dbReference type="PANTHER" id="PTHR43047:SF74">
    <property type="entry name" value="HISTIDINE KINASE-RELATED"/>
    <property type="match status" value="1"/>
</dbReference>
<evidence type="ECO:0000256" key="5">
    <source>
        <dbReference type="ARBA" id="ARBA00022777"/>
    </source>
</evidence>
<dbReference type="SMART" id="SM00448">
    <property type="entry name" value="REC"/>
    <property type="match status" value="1"/>
</dbReference>
<dbReference type="PROSITE" id="PS50110">
    <property type="entry name" value="RESPONSE_REGULATORY"/>
    <property type="match status" value="1"/>
</dbReference>
<feature type="compositionally biased region" description="Polar residues" evidence="7">
    <location>
        <begin position="1600"/>
        <end position="1611"/>
    </location>
</feature>
<evidence type="ECO:0000259" key="8">
    <source>
        <dbReference type="PROSITE" id="PS50109"/>
    </source>
</evidence>
<dbReference type="GO" id="GO:0005886">
    <property type="term" value="C:plasma membrane"/>
    <property type="evidence" value="ECO:0007669"/>
    <property type="project" value="TreeGrafter"/>
</dbReference>
<dbReference type="Pfam" id="PF00512">
    <property type="entry name" value="HisKA"/>
    <property type="match status" value="1"/>
</dbReference>
<dbReference type="Pfam" id="PF00072">
    <property type="entry name" value="Response_reg"/>
    <property type="match status" value="1"/>
</dbReference>
<feature type="domain" description="PAC" evidence="10">
    <location>
        <begin position="998"/>
        <end position="1052"/>
    </location>
</feature>
<name>A0A5N7BY16_PETAA</name>
<feature type="compositionally biased region" description="Polar residues" evidence="7">
    <location>
        <begin position="354"/>
        <end position="370"/>
    </location>
</feature>
<dbReference type="Pfam" id="PF08448">
    <property type="entry name" value="PAS_4"/>
    <property type="match status" value="1"/>
</dbReference>
<feature type="compositionally biased region" description="Polar residues" evidence="7">
    <location>
        <begin position="58"/>
        <end position="102"/>
    </location>
</feature>
<dbReference type="PRINTS" id="PR00344">
    <property type="entry name" value="BCTRLSENSOR"/>
</dbReference>
<dbReference type="Proteomes" id="UP000326877">
    <property type="component" value="Unassembled WGS sequence"/>
</dbReference>
<feature type="domain" description="Response regulatory" evidence="9">
    <location>
        <begin position="1814"/>
        <end position="1936"/>
    </location>
</feature>
<organism evidence="11">
    <name type="scientific">Petromyces alliaceus</name>
    <name type="common">Aspergillus alliaceus</name>
    <dbReference type="NCBI Taxonomy" id="209559"/>
    <lineage>
        <taxon>Eukaryota</taxon>
        <taxon>Fungi</taxon>
        <taxon>Dikarya</taxon>
        <taxon>Ascomycota</taxon>
        <taxon>Pezizomycotina</taxon>
        <taxon>Eurotiomycetes</taxon>
        <taxon>Eurotiomycetidae</taxon>
        <taxon>Eurotiales</taxon>
        <taxon>Aspergillaceae</taxon>
        <taxon>Aspergillus</taxon>
        <taxon>Aspergillus subgen. Circumdati</taxon>
    </lineage>
</organism>
<dbReference type="Gene3D" id="1.10.287.130">
    <property type="match status" value="1"/>
</dbReference>
<evidence type="ECO:0000256" key="4">
    <source>
        <dbReference type="ARBA" id="ARBA00022679"/>
    </source>
</evidence>